<dbReference type="PANTHER" id="PTHR31912:SF34">
    <property type="entry name" value="NOTOCHORD-RELATED PROTEIN"/>
    <property type="match status" value="1"/>
</dbReference>
<reference evidence="1" key="1">
    <citation type="submission" date="2015-01" db="EMBL/GenBank/DDBJ databases">
        <title>The Genome Sequence of Cryptococcus gattii CA1280.</title>
        <authorList>
            <consortium name="The Broad Institute Genomics Platform"/>
            <person name="Cuomo C."/>
            <person name="Litvintseva A."/>
            <person name="Chen Y."/>
            <person name="Heitman J."/>
            <person name="Sun S."/>
            <person name="Springer D."/>
            <person name="Dromer F."/>
            <person name="Young S."/>
            <person name="Zeng Q."/>
            <person name="Gargeya S."/>
            <person name="Abouelleil A."/>
            <person name="Alvarado L."/>
            <person name="Chapman S.B."/>
            <person name="Gainer-Dewar J."/>
            <person name="Goldberg J."/>
            <person name="Griggs A."/>
            <person name="Gujja S."/>
            <person name="Hansen M."/>
            <person name="Howarth C."/>
            <person name="Imamovic A."/>
            <person name="Larimer J."/>
            <person name="Murphy C."/>
            <person name="Naylor J."/>
            <person name="Pearson M."/>
            <person name="Priest M."/>
            <person name="Roberts A."/>
            <person name="Saif S."/>
            <person name="Shea T."/>
            <person name="Sykes S."/>
            <person name="Wortman J."/>
            <person name="Nusbaum C."/>
            <person name="Birren B."/>
        </authorList>
    </citation>
    <scope>NUCLEOTIDE SEQUENCE [LARGE SCALE GENOMIC DNA]</scope>
    <source>
        <strain evidence="1">CA1280</strain>
    </source>
</reference>
<name>A0A0D0TF71_CRYGA</name>
<sequence>MYRNALNGKQFQILSQLLPFAIHGLVSDEIFALVKAVGSLGGHLWYSQIVDMDRYTAELEILVDNVLDAFGAIDPSKLIWKSKLHLLVHAANETRRFGPLVKKSTEIQEKFNGCFRNLSMMSNGHAPSRDIAVGFATCRSIAHVLLGGFYNDKHGNWIQASGSVMALAKDHPFIKEHLGWVKESYSAPGMVRALPRILQGGEDKQYSVVACSGDVCLMDSCVLARMVKWDMPVLHCVPEEQDDSVIKIPGQDIEFLFSAVHNCLAGGCLEDGEKVVFQEREATMKKIAVVRHWDEEHFVINTCAFHNIDILMSALPQELSQPRLLLKDPWTERHT</sequence>
<accession>A0A0D0TF71</accession>
<evidence type="ECO:0000313" key="1">
    <source>
        <dbReference type="EMBL" id="KIR45052.1"/>
    </source>
</evidence>
<proteinExistence type="predicted"/>
<dbReference type="EMBL" id="KN847991">
    <property type="protein sequence ID" value="KIR45052.1"/>
    <property type="molecule type" value="Genomic_DNA"/>
</dbReference>
<dbReference type="PANTHER" id="PTHR31912">
    <property type="entry name" value="IP13529P"/>
    <property type="match status" value="1"/>
</dbReference>
<protein>
    <submittedName>
        <fullName evidence="1">Uncharacterized protein</fullName>
    </submittedName>
</protein>
<organism evidence="1">
    <name type="scientific">Cryptococcus bacillisporus CA1280</name>
    <dbReference type="NCBI Taxonomy" id="1296109"/>
    <lineage>
        <taxon>Eukaryota</taxon>
        <taxon>Fungi</taxon>
        <taxon>Dikarya</taxon>
        <taxon>Basidiomycota</taxon>
        <taxon>Agaricomycotina</taxon>
        <taxon>Tremellomycetes</taxon>
        <taxon>Tremellales</taxon>
        <taxon>Cryptococcaceae</taxon>
        <taxon>Cryptococcus</taxon>
        <taxon>Cryptococcus gattii species complex</taxon>
    </lineage>
</organism>
<dbReference type="HOGENOM" id="CLU_829035_0_0_1"/>
<dbReference type="AlphaFoldDB" id="A0A0D0TF71"/>
<dbReference type="OrthoDB" id="2506088at2759"/>
<gene>
    <name evidence="1" type="ORF">I312_05617</name>
</gene>